<protein>
    <submittedName>
        <fullName evidence="2">Uncharacterized protein</fullName>
    </submittedName>
</protein>
<proteinExistence type="predicted"/>
<keyword evidence="1" id="KW-0472">Membrane</keyword>
<dbReference type="PANTHER" id="PTHR35394">
    <property type="entry name" value="DUF3176 DOMAIN-CONTAINING PROTEIN"/>
    <property type="match status" value="1"/>
</dbReference>
<reference evidence="2" key="2">
    <citation type="submission" date="2023-05" db="EMBL/GenBank/DDBJ databases">
        <authorList>
            <consortium name="Lawrence Berkeley National Laboratory"/>
            <person name="Steindorff A."/>
            <person name="Hensen N."/>
            <person name="Bonometti L."/>
            <person name="Westerberg I."/>
            <person name="Brannstrom I.O."/>
            <person name="Guillou S."/>
            <person name="Cros-Aarteil S."/>
            <person name="Calhoun S."/>
            <person name="Haridas S."/>
            <person name="Kuo A."/>
            <person name="Mondo S."/>
            <person name="Pangilinan J."/>
            <person name="Riley R."/>
            <person name="Labutti K."/>
            <person name="Andreopoulos B."/>
            <person name="Lipzen A."/>
            <person name="Chen C."/>
            <person name="Yanf M."/>
            <person name="Daum C."/>
            <person name="Ng V."/>
            <person name="Clum A."/>
            <person name="Ohm R."/>
            <person name="Martin F."/>
            <person name="Silar P."/>
            <person name="Natvig D."/>
            <person name="Lalanne C."/>
            <person name="Gautier V."/>
            <person name="Ament-Velasquez S.L."/>
            <person name="Kruys A."/>
            <person name="Hutchinson M.I."/>
            <person name="Powell A.J."/>
            <person name="Barry K."/>
            <person name="Miller A.N."/>
            <person name="Grigoriev I.V."/>
            <person name="Debuchy R."/>
            <person name="Gladieux P."/>
            <person name="Thoren M.H."/>
            <person name="Johannesson H."/>
        </authorList>
    </citation>
    <scope>NUCLEOTIDE SEQUENCE</scope>
    <source>
        <strain evidence="2">PSN293</strain>
    </source>
</reference>
<name>A0AAN7B7C3_9PEZI</name>
<dbReference type="Proteomes" id="UP001301769">
    <property type="component" value="Unassembled WGS sequence"/>
</dbReference>
<dbReference type="PANTHER" id="PTHR35394:SF5">
    <property type="entry name" value="DUF3176 DOMAIN-CONTAINING PROTEIN"/>
    <property type="match status" value="1"/>
</dbReference>
<organism evidence="2 3">
    <name type="scientific">Rhypophila decipiens</name>
    <dbReference type="NCBI Taxonomy" id="261697"/>
    <lineage>
        <taxon>Eukaryota</taxon>
        <taxon>Fungi</taxon>
        <taxon>Dikarya</taxon>
        <taxon>Ascomycota</taxon>
        <taxon>Pezizomycotina</taxon>
        <taxon>Sordariomycetes</taxon>
        <taxon>Sordariomycetidae</taxon>
        <taxon>Sordariales</taxon>
        <taxon>Naviculisporaceae</taxon>
        <taxon>Rhypophila</taxon>
    </lineage>
</organism>
<evidence type="ECO:0000313" key="3">
    <source>
        <dbReference type="Proteomes" id="UP001301769"/>
    </source>
</evidence>
<dbReference type="EMBL" id="MU858121">
    <property type="protein sequence ID" value="KAK4212767.1"/>
    <property type="molecule type" value="Genomic_DNA"/>
</dbReference>
<accession>A0AAN7B7C3</accession>
<dbReference type="Pfam" id="PF11374">
    <property type="entry name" value="DUF3176"/>
    <property type="match status" value="1"/>
</dbReference>
<reference evidence="2" key="1">
    <citation type="journal article" date="2023" name="Mol. Phylogenet. Evol.">
        <title>Genome-scale phylogeny and comparative genomics of the fungal order Sordariales.</title>
        <authorList>
            <person name="Hensen N."/>
            <person name="Bonometti L."/>
            <person name="Westerberg I."/>
            <person name="Brannstrom I.O."/>
            <person name="Guillou S."/>
            <person name="Cros-Aarteil S."/>
            <person name="Calhoun S."/>
            <person name="Haridas S."/>
            <person name="Kuo A."/>
            <person name="Mondo S."/>
            <person name="Pangilinan J."/>
            <person name="Riley R."/>
            <person name="LaButti K."/>
            <person name="Andreopoulos B."/>
            <person name="Lipzen A."/>
            <person name="Chen C."/>
            <person name="Yan M."/>
            <person name="Daum C."/>
            <person name="Ng V."/>
            <person name="Clum A."/>
            <person name="Steindorff A."/>
            <person name="Ohm R.A."/>
            <person name="Martin F."/>
            <person name="Silar P."/>
            <person name="Natvig D.O."/>
            <person name="Lalanne C."/>
            <person name="Gautier V."/>
            <person name="Ament-Velasquez S.L."/>
            <person name="Kruys A."/>
            <person name="Hutchinson M.I."/>
            <person name="Powell A.J."/>
            <person name="Barry K."/>
            <person name="Miller A.N."/>
            <person name="Grigoriev I.V."/>
            <person name="Debuchy R."/>
            <person name="Gladieux P."/>
            <person name="Hiltunen Thoren M."/>
            <person name="Johannesson H."/>
        </authorList>
    </citation>
    <scope>NUCLEOTIDE SEQUENCE</scope>
    <source>
        <strain evidence="2">PSN293</strain>
    </source>
</reference>
<gene>
    <name evidence="2" type="ORF">QBC37DRAFT_317608</name>
</gene>
<sequence>MRIRHNIRRLFSAAFQSDWVWEVSATCLSVTTIGNTAIAVSFLKGRPLPQWPLGITPNALLSIYAVIFKASASFVLQSCVGQLHWTWFKSHPRPLADVSLYDAAGRGAWGSVMWLYTFHIRNPLVTLAALITVVSIAVDPSFQQIIRFSDCPDQVLAAAAAQSTGGPDRSLATTPRTNYVKFYDDSQPARFSLNAPAQSSLNAGVFTPVEPLTVNCPTGNCTFDIFHTAGYCSTCDDVSTNLQFDYQCSDSDADEEWVPVECNSTNIKSVGTAISSYLTHIEGSTSSMIWNSSYWSGDSNNGLDPLTGNPVEDTTCHQTWANTGWRCRGYGAANCMMYPCVRCYNASVQNGVVSQLETHHTTLELLNPLPYWNSSHEDYGHGSRDFVILDVDCLLPAEKAELMREGYNLVLDTDSRWLAYNPAHPLNLSAPVSSDAPYPASMFAPKRQFTYVFDSKIEYQLSSFFTQSYFMIGNAKGAPIPSFSARAAQVRLNTIFGSRELQALYNSTDISLEGIQSIFDNIASSFTAYVRKTGHPDYSTPAFGTAFHYAVCLEPNRPWITLPSILAAGILILLPMTIIISTKKGVPIWKSSNMPLAFRGPLVDTEEQQSGRPLTSTFISTKDIIPLLDLPSPSTEKLVHIDDTLSTMEKEAKKTTVQLEQVEGKSRLVLVEISED</sequence>
<keyword evidence="1" id="KW-1133">Transmembrane helix</keyword>
<keyword evidence="1" id="KW-0812">Transmembrane</keyword>
<dbReference type="InterPro" id="IPR021514">
    <property type="entry name" value="DUF3176"/>
</dbReference>
<dbReference type="AlphaFoldDB" id="A0AAN7B7C3"/>
<comment type="caution">
    <text evidence="2">The sequence shown here is derived from an EMBL/GenBank/DDBJ whole genome shotgun (WGS) entry which is preliminary data.</text>
</comment>
<keyword evidence="3" id="KW-1185">Reference proteome</keyword>
<feature type="transmembrane region" description="Helical" evidence="1">
    <location>
        <begin position="559"/>
        <end position="580"/>
    </location>
</feature>
<evidence type="ECO:0000256" key="1">
    <source>
        <dbReference type="SAM" id="Phobius"/>
    </source>
</evidence>
<evidence type="ECO:0000313" key="2">
    <source>
        <dbReference type="EMBL" id="KAK4212767.1"/>
    </source>
</evidence>